<sequence>MALEITTVEFKEKLLSNPTSLELIDVREKFEFDQIRIRGSKLIPMGELERRFSEIDWSKEVVFICRTGARSGYVTEALSHSWYAGKNLAGWVHILSMNC</sequence>
<dbReference type="PROSITE" id="PS50206">
    <property type="entry name" value="RHODANESE_3"/>
    <property type="match status" value="1"/>
</dbReference>
<evidence type="ECO:0000259" key="1">
    <source>
        <dbReference type="PROSITE" id="PS50206"/>
    </source>
</evidence>
<protein>
    <submittedName>
        <fullName evidence="2">Rhodanese-like protein</fullName>
    </submittedName>
</protein>
<proteinExistence type="predicted"/>
<accession>K1XWR7</accession>
<name>K1XWR7_9BACT</name>
<dbReference type="Gene3D" id="3.40.250.10">
    <property type="entry name" value="Rhodanese-like domain"/>
    <property type="match status" value="1"/>
</dbReference>
<dbReference type="CDD" id="cd00158">
    <property type="entry name" value="RHOD"/>
    <property type="match status" value="1"/>
</dbReference>
<gene>
    <name evidence="2" type="ORF">ACD_78C00327G0001</name>
</gene>
<dbReference type="PANTHER" id="PTHR43031">
    <property type="entry name" value="FAD-DEPENDENT OXIDOREDUCTASE"/>
    <property type="match status" value="1"/>
</dbReference>
<dbReference type="EMBL" id="AMFJ01034327">
    <property type="protein sequence ID" value="EKD29637.1"/>
    <property type="molecule type" value="Genomic_DNA"/>
</dbReference>
<dbReference type="PANTHER" id="PTHR43031:SF17">
    <property type="entry name" value="SULFURTRANSFERASE YTWF-RELATED"/>
    <property type="match status" value="1"/>
</dbReference>
<dbReference type="Pfam" id="PF00581">
    <property type="entry name" value="Rhodanese"/>
    <property type="match status" value="1"/>
</dbReference>
<dbReference type="SMART" id="SM00450">
    <property type="entry name" value="RHOD"/>
    <property type="match status" value="1"/>
</dbReference>
<organism evidence="2">
    <name type="scientific">uncultured bacterium</name>
    <name type="common">gcode 4</name>
    <dbReference type="NCBI Taxonomy" id="1234023"/>
    <lineage>
        <taxon>Bacteria</taxon>
        <taxon>environmental samples</taxon>
    </lineage>
</organism>
<dbReference type="SUPFAM" id="SSF52821">
    <property type="entry name" value="Rhodanese/Cell cycle control phosphatase"/>
    <property type="match status" value="1"/>
</dbReference>
<feature type="domain" description="Rhodanese" evidence="1">
    <location>
        <begin position="17"/>
        <end position="78"/>
    </location>
</feature>
<dbReference type="AlphaFoldDB" id="K1XWR7"/>
<comment type="caution">
    <text evidence="2">The sequence shown here is derived from an EMBL/GenBank/DDBJ whole genome shotgun (WGS) entry which is preliminary data.</text>
</comment>
<reference evidence="2" key="1">
    <citation type="journal article" date="2012" name="Science">
        <title>Fermentation, hydrogen, and sulfur metabolism in multiple uncultivated bacterial phyla.</title>
        <authorList>
            <person name="Wrighton K.C."/>
            <person name="Thomas B.C."/>
            <person name="Sharon I."/>
            <person name="Miller C.S."/>
            <person name="Castelle C.J."/>
            <person name="VerBerkmoes N.C."/>
            <person name="Wilkins M.J."/>
            <person name="Hettich R.L."/>
            <person name="Lipton M.S."/>
            <person name="Williams K.H."/>
            <person name="Long P.E."/>
            <person name="Banfield J.F."/>
        </authorList>
    </citation>
    <scope>NUCLEOTIDE SEQUENCE [LARGE SCALE GENOMIC DNA]</scope>
</reference>
<dbReference type="InterPro" id="IPR036873">
    <property type="entry name" value="Rhodanese-like_dom_sf"/>
</dbReference>
<evidence type="ECO:0000313" key="2">
    <source>
        <dbReference type="EMBL" id="EKD29637.1"/>
    </source>
</evidence>
<dbReference type="InterPro" id="IPR001763">
    <property type="entry name" value="Rhodanese-like_dom"/>
</dbReference>
<feature type="non-terminal residue" evidence="2">
    <location>
        <position position="99"/>
    </location>
</feature>
<dbReference type="InterPro" id="IPR050229">
    <property type="entry name" value="GlpE_sulfurtransferase"/>
</dbReference>